<evidence type="ECO:0000313" key="8">
    <source>
        <dbReference type="Proteomes" id="UP000516437"/>
    </source>
</evidence>
<dbReference type="GO" id="GO:0016020">
    <property type="term" value="C:membrane"/>
    <property type="evidence" value="ECO:0007669"/>
    <property type="project" value="UniProtKB-SubCell"/>
</dbReference>
<keyword evidence="3" id="KW-1133">Transmembrane helix</keyword>
<dbReference type="PANTHER" id="PTHR46604">
    <property type="entry name" value="PROTEIN MID1-COMPLEMENTING ACTIVITY 1"/>
    <property type="match status" value="1"/>
</dbReference>
<dbReference type="InterPro" id="IPR059179">
    <property type="entry name" value="MLKL-like_MCAfunc"/>
</dbReference>
<reference evidence="7 8" key="1">
    <citation type="journal article" date="2019" name="Plant Biotechnol. J.">
        <title>The red bayberry genome and genetic basis of sex determination.</title>
        <authorList>
            <person name="Jia H.M."/>
            <person name="Jia H.J."/>
            <person name="Cai Q.L."/>
            <person name="Wang Y."/>
            <person name="Zhao H.B."/>
            <person name="Yang W.F."/>
            <person name="Wang G.Y."/>
            <person name="Li Y.H."/>
            <person name="Zhan D.L."/>
            <person name="Shen Y.T."/>
            <person name="Niu Q.F."/>
            <person name="Chang L."/>
            <person name="Qiu J."/>
            <person name="Zhao L."/>
            <person name="Xie H.B."/>
            <person name="Fu W.Y."/>
            <person name="Jin J."/>
            <person name="Li X.W."/>
            <person name="Jiao Y."/>
            <person name="Zhou C.C."/>
            <person name="Tu T."/>
            <person name="Chai C.Y."/>
            <person name="Gao J.L."/>
            <person name="Fan L.J."/>
            <person name="van de Weg E."/>
            <person name="Wang J.Y."/>
            <person name="Gao Z.S."/>
        </authorList>
    </citation>
    <scope>NUCLEOTIDE SEQUENCE [LARGE SCALE GENOMIC DNA]</scope>
    <source>
        <tissue evidence="7">Leaves</tissue>
    </source>
</reference>
<evidence type="ECO:0000313" key="7">
    <source>
        <dbReference type="EMBL" id="KAB1199955.1"/>
    </source>
</evidence>
<evidence type="ECO:0000256" key="5">
    <source>
        <dbReference type="SAM" id="MobiDB-lite"/>
    </source>
</evidence>
<dbReference type="AlphaFoldDB" id="A0A6A1UHP8"/>
<feature type="compositionally biased region" description="Basic and acidic residues" evidence="5">
    <location>
        <begin position="233"/>
        <end position="246"/>
    </location>
</feature>
<dbReference type="FunFam" id="1.20.930.20:FF:000003">
    <property type="entry name" value="DNA mismatch repair protein MLH1"/>
    <property type="match status" value="1"/>
</dbReference>
<dbReference type="OrthoDB" id="1045822at2759"/>
<dbReference type="CDD" id="cd21037">
    <property type="entry name" value="MLKL_NTD"/>
    <property type="match status" value="1"/>
</dbReference>
<dbReference type="Pfam" id="PF04749">
    <property type="entry name" value="PLAC8"/>
    <property type="match status" value="1"/>
</dbReference>
<feature type="region of interest" description="Disordered" evidence="5">
    <location>
        <begin position="230"/>
        <end position="286"/>
    </location>
</feature>
<proteinExistence type="predicted"/>
<name>A0A6A1UHP8_9ROSI</name>
<feature type="compositionally biased region" description="Basic and acidic residues" evidence="5">
    <location>
        <begin position="256"/>
        <end position="273"/>
    </location>
</feature>
<comment type="subcellular location">
    <subcellularLocation>
        <location evidence="1">Membrane</location>
        <topology evidence="1">Single-pass membrane protein</topology>
    </subcellularLocation>
</comment>
<dbReference type="GO" id="GO:0007166">
    <property type="term" value="P:cell surface receptor signaling pathway"/>
    <property type="evidence" value="ECO:0007669"/>
    <property type="project" value="InterPro"/>
</dbReference>
<keyword evidence="2" id="KW-0812">Transmembrane</keyword>
<dbReference type="InterPro" id="IPR045766">
    <property type="entry name" value="MCAfunc"/>
</dbReference>
<protein>
    <submittedName>
        <fullName evidence="7">Protein MID1-COMPLEMENTING ACTIVITY 1</fullName>
    </submittedName>
</protein>
<dbReference type="InterPro" id="IPR036537">
    <property type="entry name" value="Adaptor_Cbl_N_dom_sf"/>
</dbReference>
<dbReference type="PANTHER" id="PTHR46604:SF3">
    <property type="entry name" value="PROTEIN MID1-COMPLEMENTING ACTIVITY 1"/>
    <property type="match status" value="1"/>
</dbReference>
<dbReference type="InterPro" id="IPR006461">
    <property type="entry name" value="PLAC_motif_containing"/>
</dbReference>
<gene>
    <name evidence="7" type="ORF">CJ030_MR0G008873</name>
</gene>
<evidence type="ECO:0000259" key="6">
    <source>
        <dbReference type="Pfam" id="PF19584"/>
    </source>
</evidence>
<comment type="caution">
    <text evidence="7">The sequence shown here is derived from an EMBL/GenBank/DDBJ whole genome shotgun (WGS) entry which is preliminary data.</text>
</comment>
<feature type="domain" description="MCAfunc" evidence="6">
    <location>
        <begin position="24"/>
        <end position="165"/>
    </location>
</feature>
<dbReference type="Pfam" id="PF19584">
    <property type="entry name" value="MCAfunc"/>
    <property type="match status" value="1"/>
</dbReference>
<organism evidence="7 8">
    <name type="scientific">Morella rubra</name>
    <name type="common">Chinese bayberry</name>
    <dbReference type="NCBI Taxonomy" id="262757"/>
    <lineage>
        <taxon>Eukaryota</taxon>
        <taxon>Viridiplantae</taxon>
        <taxon>Streptophyta</taxon>
        <taxon>Embryophyta</taxon>
        <taxon>Tracheophyta</taxon>
        <taxon>Spermatophyta</taxon>
        <taxon>Magnoliopsida</taxon>
        <taxon>eudicotyledons</taxon>
        <taxon>Gunneridae</taxon>
        <taxon>Pentapetalae</taxon>
        <taxon>rosids</taxon>
        <taxon>fabids</taxon>
        <taxon>Fagales</taxon>
        <taxon>Myricaceae</taxon>
        <taxon>Morella</taxon>
    </lineage>
</organism>
<keyword evidence="8" id="KW-1185">Reference proteome</keyword>
<evidence type="ECO:0000256" key="2">
    <source>
        <dbReference type="ARBA" id="ARBA00022692"/>
    </source>
</evidence>
<evidence type="ECO:0000256" key="4">
    <source>
        <dbReference type="ARBA" id="ARBA00023136"/>
    </source>
</evidence>
<evidence type="ECO:0000256" key="1">
    <source>
        <dbReference type="ARBA" id="ARBA00004167"/>
    </source>
</evidence>
<dbReference type="EMBL" id="RXIC02000331">
    <property type="protein sequence ID" value="KAB1199955.1"/>
    <property type="molecule type" value="Genomic_DNA"/>
</dbReference>
<dbReference type="GO" id="GO:0005262">
    <property type="term" value="F:calcium channel activity"/>
    <property type="evidence" value="ECO:0007669"/>
    <property type="project" value="UniProtKB-ARBA"/>
</dbReference>
<keyword evidence="4" id="KW-0472">Membrane</keyword>
<sequence length="385" mass="44140">MASWESIGELANVAQLTGIDAVRLIGMIVKAANTARMHKKNCRQFALHLKLIGNLLEQLKISELKKYPETREPLEQLEDALRRSYVLVNSCQDRSYLYLLAMGWNIVYQFRKAQNEIDRYLRLVPLITLVDNARVRERLEDIEKDQREYTLDEEDRKVQDVILQPDPLDNVPTVLKKTLSCSYPNLPFNVALRKENEKLQLELQRSQAHLDVDQCQVIQHLLEVTEAAATTARPEKSLSEKGHKNVEQNYSETNSDNEHSSDEGYHKRSDTRKNSRNTSSVSSGHDLLSTRREEWHTDLLGCCSEPCLSPAEACNDLMAYSLILSCCCYTCNVRRKLRKTLNITGGFIDDFLSHLMCCCCALVQEWREVEIRGVYGKHLSALCFA</sequence>
<accession>A0A6A1UHP8</accession>
<dbReference type="Proteomes" id="UP000516437">
    <property type="component" value="Unassembled WGS sequence"/>
</dbReference>
<evidence type="ECO:0000256" key="3">
    <source>
        <dbReference type="ARBA" id="ARBA00022989"/>
    </source>
</evidence>
<dbReference type="NCBIfam" id="TIGR01571">
    <property type="entry name" value="A_thal_Cys_rich"/>
    <property type="match status" value="1"/>
</dbReference>
<dbReference type="Gene3D" id="1.20.930.20">
    <property type="entry name" value="Adaptor protein Cbl, N-terminal domain"/>
    <property type="match status" value="1"/>
</dbReference>